<proteinExistence type="predicted"/>
<reference evidence="2" key="1">
    <citation type="submission" date="2022-11" db="UniProtKB">
        <authorList>
            <consortium name="WormBaseParasite"/>
        </authorList>
    </citation>
    <scope>IDENTIFICATION</scope>
</reference>
<accession>A0AC35F350</accession>
<name>A0AC35F350_9BILA</name>
<dbReference type="Proteomes" id="UP000887580">
    <property type="component" value="Unplaced"/>
</dbReference>
<sequence>MTYFGISNIDHINDPFINDLNLFPTITEETLSKSIDLRKTYIIPAIENTRINYDPIPILFQHRNNDMLKDIWKNVKNGDIITNRGSKKSLISNTDNVIIEKKWIEADEDEHEKFIYLISPKQLYMDEKKSAEKLIVGSQAPTVVFNNLSNRSHTIYRYIKRYNIELQCYEHYTCEIDGFVKSEIKNEIIYTPVEFKCFQNPSLTHELDVETLWDNVKINTIIQCMLSDINNVICGLRNSFSMKLRYYDIPTLINGLEHNVIQSFERIQTNTVKLMKRHN</sequence>
<protein>
    <submittedName>
        <fullName evidence="2">Uncharacterized protein</fullName>
    </submittedName>
</protein>
<dbReference type="WBParaSite" id="PS1159_v2.g13336.t1">
    <property type="protein sequence ID" value="PS1159_v2.g13336.t1"/>
    <property type="gene ID" value="PS1159_v2.g13336"/>
</dbReference>
<evidence type="ECO:0000313" key="2">
    <source>
        <dbReference type="WBParaSite" id="PS1159_v2.g13336.t1"/>
    </source>
</evidence>
<evidence type="ECO:0000313" key="1">
    <source>
        <dbReference type="Proteomes" id="UP000887580"/>
    </source>
</evidence>
<organism evidence="1 2">
    <name type="scientific">Panagrolaimus sp. PS1159</name>
    <dbReference type="NCBI Taxonomy" id="55785"/>
    <lineage>
        <taxon>Eukaryota</taxon>
        <taxon>Metazoa</taxon>
        <taxon>Ecdysozoa</taxon>
        <taxon>Nematoda</taxon>
        <taxon>Chromadorea</taxon>
        <taxon>Rhabditida</taxon>
        <taxon>Tylenchina</taxon>
        <taxon>Panagrolaimomorpha</taxon>
        <taxon>Panagrolaimoidea</taxon>
        <taxon>Panagrolaimidae</taxon>
        <taxon>Panagrolaimus</taxon>
    </lineage>
</organism>